<evidence type="ECO:0000313" key="8">
    <source>
        <dbReference type="Proteomes" id="UP000004690"/>
    </source>
</evidence>
<protein>
    <submittedName>
        <fullName evidence="7">Outer membrane protein/peptidoglycan-associated (Lipo)protein</fullName>
    </submittedName>
</protein>
<evidence type="ECO:0000256" key="4">
    <source>
        <dbReference type="PROSITE-ProRule" id="PRU00473"/>
    </source>
</evidence>
<keyword evidence="2 4" id="KW-0472">Membrane</keyword>
<dbReference type="eggNOG" id="COG2885">
    <property type="taxonomic scope" value="Bacteria"/>
</dbReference>
<sequence>MKSLYLVGIIITIIVGSFFNWILCCEVEATPIENIETIAPKETSMVVNPLVIIDSTGNFNYKTNDNFNFNKSDFIILRPLGAGVEEGIAQLKDYLNGDGAKFIDVTGFYSIAEENNSAFPNLGLARANAVKNHLIAKGVSSKKINTYGELKPNLKVQDSIYVGPVSFVITNDSNFKDAEAVVENIKKNPIVLYFETGRSTITLTEEQRAKYLSIVQAMDKVDDVSVQIIGHTDTTGNAENNKVLGKERAEFIKTYLVRNGISSENIETISRGETEPIADNNTNEGRAKNRRTVITIKN</sequence>
<dbReference type="PROSITE" id="PS51123">
    <property type="entry name" value="OMPA_2"/>
    <property type="match status" value="1"/>
</dbReference>
<evidence type="ECO:0000256" key="2">
    <source>
        <dbReference type="ARBA" id="ARBA00023136"/>
    </source>
</evidence>
<dbReference type="Pfam" id="PF00691">
    <property type="entry name" value="OmpA"/>
    <property type="match status" value="1"/>
</dbReference>
<dbReference type="EMBL" id="JH651379">
    <property type="protein sequence ID" value="EIJ38530.1"/>
    <property type="molecule type" value="Genomic_DNA"/>
</dbReference>
<dbReference type="InterPro" id="IPR050330">
    <property type="entry name" value="Bact_OuterMem_StrucFunc"/>
</dbReference>
<proteinExistence type="predicted"/>
<keyword evidence="3" id="KW-0998">Cell outer membrane</keyword>
<accession>I3C4I7</accession>
<dbReference type="Proteomes" id="UP000004690">
    <property type="component" value="Unassembled WGS sequence"/>
</dbReference>
<dbReference type="HOGENOM" id="CLU_079370_0_0_10"/>
<dbReference type="InterPro" id="IPR036737">
    <property type="entry name" value="OmpA-like_sf"/>
</dbReference>
<dbReference type="GO" id="GO:0009279">
    <property type="term" value="C:cell outer membrane"/>
    <property type="evidence" value="ECO:0007669"/>
    <property type="project" value="UniProtKB-SubCell"/>
</dbReference>
<dbReference type="PANTHER" id="PTHR30329:SF21">
    <property type="entry name" value="LIPOPROTEIN YIAD-RELATED"/>
    <property type="match status" value="1"/>
</dbReference>
<comment type="subcellular location">
    <subcellularLocation>
        <location evidence="1">Cell outer membrane</location>
    </subcellularLocation>
</comment>
<keyword evidence="8" id="KW-1185">Reference proteome</keyword>
<dbReference type="PANTHER" id="PTHR30329">
    <property type="entry name" value="STATOR ELEMENT OF FLAGELLAR MOTOR COMPLEX"/>
    <property type="match status" value="1"/>
</dbReference>
<evidence type="ECO:0000256" key="1">
    <source>
        <dbReference type="ARBA" id="ARBA00004442"/>
    </source>
</evidence>
<keyword evidence="5" id="KW-1133">Transmembrane helix</keyword>
<evidence type="ECO:0000256" key="5">
    <source>
        <dbReference type="SAM" id="Phobius"/>
    </source>
</evidence>
<dbReference type="InterPro" id="IPR006665">
    <property type="entry name" value="OmpA-like"/>
</dbReference>
<dbReference type="PRINTS" id="PR01021">
    <property type="entry name" value="OMPADOMAIN"/>
</dbReference>
<name>I3C4I7_9FLAO</name>
<keyword evidence="5" id="KW-0812">Transmembrane</keyword>
<evidence type="ECO:0000259" key="6">
    <source>
        <dbReference type="PROSITE" id="PS51123"/>
    </source>
</evidence>
<feature type="transmembrane region" description="Helical" evidence="5">
    <location>
        <begin position="5"/>
        <end position="23"/>
    </location>
</feature>
<dbReference type="STRING" id="926559.JoomaDRAFT_1515"/>
<dbReference type="OrthoDB" id="9763897at2"/>
<feature type="domain" description="OmpA-like" evidence="6">
    <location>
        <begin position="181"/>
        <end position="298"/>
    </location>
</feature>
<dbReference type="RefSeq" id="WP_008611760.1">
    <property type="nucleotide sequence ID" value="NZ_JH651379.1"/>
</dbReference>
<evidence type="ECO:0000313" key="7">
    <source>
        <dbReference type="EMBL" id="EIJ38530.1"/>
    </source>
</evidence>
<gene>
    <name evidence="7" type="ORF">JoomaDRAFT_1515</name>
</gene>
<dbReference type="InterPro" id="IPR006664">
    <property type="entry name" value="OMP_bac"/>
</dbReference>
<organism evidence="7 8">
    <name type="scientific">Galbibacter orientalis DSM 19592</name>
    <dbReference type="NCBI Taxonomy" id="926559"/>
    <lineage>
        <taxon>Bacteria</taxon>
        <taxon>Pseudomonadati</taxon>
        <taxon>Bacteroidota</taxon>
        <taxon>Flavobacteriia</taxon>
        <taxon>Flavobacteriales</taxon>
        <taxon>Flavobacteriaceae</taxon>
        <taxon>Galbibacter</taxon>
    </lineage>
</organism>
<dbReference type="Gene3D" id="3.30.1330.60">
    <property type="entry name" value="OmpA-like domain"/>
    <property type="match status" value="2"/>
</dbReference>
<dbReference type="AlphaFoldDB" id="I3C4I7"/>
<evidence type="ECO:0000256" key="3">
    <source>
        <dbReference type="ARBA" id="ARBA00023237"/>
    </source>
</evidence>
<reference evidence="7 8" key="1">
    <citation type="submission" date="2012-02" db="EMBL/GenBank/DDBJ databases">
        <title>Improved High-Quality Draft genome of Joostella marina DSM 19592.</title>
        <authorList>
            <consortium name="US DOE Joint Genome Institute (JGI-PGF)"/>
            <person name="Lucas S."/>
            <person name="Copeland A."/>
            <person name="Lapidus A."/>
            <person name="Bruce D."/>
            <person name="Goodwin L."/>
            <person name="Pitluck S."/>
            <person name="Peters L."/>
            <person name="Chertkov O."/>
            <person name="Ovchinnikova G."/>
            <person name="Kyrpides N."/>
            <person name="Mavromatis K."/>
            <person name="Detter J.C."/>
            <person name="Han C."/>
            <person name="Land M."/>
            <person name="Hauser L."/>
            <person name="Markowitz V."/>
            <person name="Cheng J.-F."/>
            <person name="Hugenholtz P."/>
            <person name="Woyke T."/>
            <person name="Wu D."/>
            <person name="Tindall B."/>
            <person name="Brambilla E."/>
            <person name="Klenk H.-P."/>
            <person name="Eisen J.A."/>
        </authorList>
    </citation>
    <scope>NUCLEOTIDE SEQUENCE [LARGE SCALE GENOMIC DNA]</scope>
    <source>
        <strain evidence="7 8">DSM 19592</strain>
    </source>
</reference>
<dbReference type="SUPFAM" id="SSF103088">
    <property type="entry name" value="OmpA-like"/>
    <property type="match status" value="2"/>
</dbReference>
<dbReference type="CDD" id="cd07185">
    <property type="entry name" value="OmpA_C-like"/>
    <property type="match status" value="1"/>
</dbReference>